<protein>
    <submittedName>
        <fullName evidence="1">Uncharacterized protein</fullName>
    </submittedName>
</protein>
<proteinExistence type="predicted"/>
<comment type="caution">
    <text evidence="1">The sequence shown here is derived from an EMBL/GenBank/DDBJ whole genome shotgun (WGS) entry which is preliminary data.</text>
</comment>
<reference evidence="1" key="1">
    <citation type="journal article" date="2014" name="Int. J. Syst. Evol. Microbiol.">
        <title>Complete genome sequence of Corynebacterium casei LMG S-19264T (=DSM 44701T), isolated from a smear-ripened cheese.</title>
        <authorList>
            <consortium name="US DOE Joint Genome Institute (JGI-PGF)"/>
            <person name="Walter F."/>
            <person name="Albersmeier A."/>
            <person name="Kalinowski J."/>
            <person name="Ruckert C."/>
        </authorList>
    </citation>
    <scope>NUCLEOTIDE SEQUENCE</scope>
    <source>
        <strain evidence="1">CGMCC 1.15290</strain>
    </source>
</reference>
<evidence type="ECO:0000313" key="2">
    <source>
        <dbReference type="Proteomes" id="UP000627292"/>
    </source>
</evidence>
<name>A0A917J4A1_9BACT</name>
<dbReference type="Proteomes" id="UP000627292">
    <property type="component" value="Unassembled WGS sequence"/>
</dbReference>
<evidence type="ECO:0000313" key="1">
    <source>
        <dbReference type="EMBL" id="GGH83523.1"/>
    </source>
</evidence>
<dbReference type="AlphaFoldDB" id="A0A917J4A1"/>
<dbReference type="RefSeq" id="WP_188959449.1">
    <property type="nucleotide sequence ID" value="NZ_BMIB01000010.1"/>
</dbReference>
<organism evidence="1 2">
    <name type="scientific">Filimonas zeae</name>
    <dbReference type="NCBI Taxonomy" id="1737353"/>
    <lineage>
        <taxon>Bacteria</taxon>
        <taxon>Pseudomonadati</taxon>
        <taxon>Bacteroidota</taxon>
        <taxon>Chitinophagia</taxon>
        <taxon>Chitinophagales</taxon>
        <taxon>Chitinophagaceae</taxon>
        <taxon>Filimonas</taxon>
    </lineage>
</organism>
<accession>A0A917J4A1</accession>
<gene>
    <name evidence="1" type="ORF">GCM10011379_59040</name>
</gene>
<sequence length="161" mass="17942">MKSAYEQEREHTAINDLLAVPLVWTATPEDFLDLVHVSTYAANPNNLPLTSAEKAQGLKPATVDNMARAFMEVIDVNLAPYKDFSDLQKQRACYFNTAMPSPATADIADNCLPASVIHMPRHPATEETLLQWADAFISKTARYIRFDNILFSKIVLAMKLG</sequence>
<keyword evidence="2" id="KW-1185">Reference proteome</keyword>
<reference evidence="1" key="2">
    <citation type="submission" date="2020-09" db="EMBL/GenBank/DDBJ databases">
        <authorList>
            <person name="Sun Q."/>
            <person name="Zhou Y."/>
        </authorList>
    </citation>
    <scope>NUCLEOTIDE SEQUENCE</scope>
    <source>
        <strain evidence="1">CGMCC 1.15290</strain>
    </source>
</reference>
<dbReference type="EMBL" id="BMIB01000010">
    <property type="protein sequence ID" value="GGH83523.1"/>
    <property type="molecule type" value="Genomic_DNA"/>
</dbReference>